<feature type="region of interest" description="Disordered" evidence="1">
    <location>
        <begin position="181"/>
        <end position="200"/>
    </location>
</feature>
<gene>
    <name evidence="2" type="ORF">Bhyg_05961</name>
</gene>
<evidence type="ECO:0000313" key="3">
    <source>
        <dbReference type="Proteomes" id="UP001151699"/>
    </source>
</evidence>
<feature type="compositionally biased region" description="Polar residues" evidence="1">
    <location>
        <begin position="258"/>
        <end position="270"/>
    </location>
</feature>
<feature type="compositionally biased region" description="Polar residues" evidence="1">
    <location>
        <begin position="235"/>
        <end position="249"/>
    </location>
</feature>
<reference evidence="2" key="1">
    <citation type="submission" date="2022-07" db="EMBL/GenBank/DDBJ databases">
        <authorList>
            <person name="Trinca V."/>
            <person name="Uliana J.V.C."/>
            <person name="Torres T.T."/>
            <person name="Ward R.J."/>
            <person name="Monesi N."/>
        </authorList>
    </citation>
    <scope>NUCLEOTIDE SEQUENCE</scope>
    <source>
        <strain evidence="2">HSMRA1968</strain>
        <tissue evidence="2">Whole embryos</tissue>
    </source>
</reference>
<name>A0A9Q0MZN5_9DIPT</name>
<dbReference type="OrthoDB" id="7398970at2759"/>
<feature type="region of interest" description="Disordered" evidence="1">
    <location>
        <begin position="294"/>
        <end position="333"/>
    </location>
</feature>
<dbReference type="AlphaFoldDB" id="A0A9Q0MZN5"/>
<keyword evidence="3" id="KW-1185">Reference proteome</keyword>
<feature type="region of interest" description="Disordered" evidence="1">
    <location>
        <begin position="205"/>
        <end position="280"/>
    </location>
</feature>
<protein>
    <submittedName>
        <fullName evidence="2">Uncharacterized protein</fullName>
    </submittedName>
</protein>
<feature type="compositionally biased region" description="Polar residues" evidence="1">
    <location>
        <begin position="215"/>
        <end position="227"/>
    </location>
</feature>
<organism evidence="2 3">
    <name type="scientific">Pseudolycoriella hygida</name>
    <dbReference type="NCBI Taxonomy" id="35572"/>
    <lineage>
        <taxon>Eukaryota</taxon>
        <taxon>Metazoa</taxon>
        <taxon>Ecdysozoa</taxon>
        <taxon>Arthropoda</taxon>
        <taxon>Hexapoda</taxon>
        <taxon>Insecta</taxon>
        <taxon>Pterygota</taxon>
        <taxon>Neoptera</taxon>
        <taxon>Endopterygota</taxon>
        <taxon>Diptera</taxon>
        <taxon>Nematocera</taxon>
        <taxon>Sciaroidea</taxon>
        <taxon>Sciaridae</taxon>
        <taxon>Pseudolycoriella</taxon>
    </lineage>
</organism>
<proteinExistence type="predicted"/>
<feature type="compositionally biased region" description="Basic residues" evidence="1">
    <location>
        <begin position="106"/>
        <end position="116"/>
    </location>
</feature>
<dbReference type="EMBL" id="WJQU01000002">
    <property type="protein sequence ID" value="KAJ6641028.1"/>
    <property type="molecule type" value="Genomic_DNA"/>
</dbReference>
<comment type="caution">
    <text evidence="2">The sequence shown here is derived from an EMBL/GenBank/DDBJ whole genome shotgun (WGS) entry which is preliminary data.</text>
</comment>
<dbReference type="InterPro" id="IPR032150">
    <property type="entry name" value="DUF4820"/>
</dbReference>
<accession>A0A9Q0MZN5</accession>
<sequence>MAGYLSKILDATASTKLGQFLMKQVNIALWVLEKPAEYTVTGSGNGVGRMPFIIFWAVYFSLHIFRIVASTIYVHFNKGPVESVDIMKNIVKWRKSWRSIRYKGMRKMRQNRHKSHDRTISDASANESEINTSQPQSSKKRKRDQMMGINLLAHLLNKTFSENDDSDPSFLISRSEMSTNISSNASEGHPSSSKAMSQELQDTLPSYKSGEMDPTTKSTDVTFVSTADSEREDLTTSNSEGDSSAFSNESNKEAKGKQQLNVEKGNQNTKKVGKESLNVPEDALISKLAERLQDGIGKHGKKKKRNFSLSNEESLLRRKPVKASKSQEDISYI</sequence>
<evidence type="ECO:0000313" key="2">
    <source>
        <dbReference type="EMBL" id="KAJ6641028.1"/>
    </source>
</evidence>
<dbReference type="Pfam" id="PF16091">
    <property type="entry name" value="DUF4820"/>
    <property type="match status" value="1"/>
</dbReference>
<feature type="region of interest" description="Disordered" evidence="1">
    <location>
        <begin position="106"/>
        <end position="144"/>
    </location>
</feature>
<feature type="compositionally biased region" description="Polar residues" evidence="1">
    <location>
        <begin position="121"/>
        <end position="137"/>
    </location>
</feature>
<evidence type="ECO:0000256" key="1">
    <source>
        <dbReference type="SAM" id="MobiDB-lite"/>
    </source>
</evidence>
<dbReference type="Proteomes" id="UP001151699">
    <property type="component" value="Chromosome B"/>
</dbReference>